<evidence type="ECO:0000256" key="1">
    <source>
        <dbReference type="SAM" id="MobiDB-lite"/>
    </source>
</evidence>
<gene>
    <name evidence="2" type="ORF">DI623_15170</name>
</gene>
<protein>
    <recommendedName>
        <fullName evidence="4">Conjugal transfer protein TrbK</fullName>
    </recommendedName>
</protein>
<sequence length="105" mass="11012">MLHASSRTAKIAGVAALAGLMMAVAIVAAVHKPEPAQAPPVAVRGEARQDRLARELERCATLTMPDSGCEAAWAENRRRFFRQDAPTPAVDASKPAAPATETPAP</sequence>
<dbReference type="InterPro" id="IPR027587">
    <property type="entry name" value="TrbK"/>
</dbReference>
<feature type="compositionally biased region" description="Low complexity" evidence="1">
    <location>
        <begin position="95"/>
        <end position="105"/>
    </location>
</feature>
<evidence type="ECO:0000313" key="3">
    <source>
        <dbReference type="Proteomes" id="UP000249066"/>
    </source>
</evidence>
<dbReference type="AlphaFoldDB" id="A0A2W5A1H2"/>
<organism evidence="2 3">
    <name type="scientific">Sphingomonas sanxanigenens</name>
    <dbReference type="NCBI Taxonomy" id="397260"/>
    <lineage>
        <taxon>Bacteria</taxon>
        <taxon>Pseudomonadati</taxon>
        <taxon>Pseudomonadota</taxon>
        <taxon>Alphaproteobacteria</taxon>
        <taxon>Sphingomonadales</taxon>
        <taxon>Sphingomonadaceae</taxon>
        <taxon>Sphingomonas</taxon>
    </lineage>
</organism>
<dbReference type="Pfam" id="PF20084">
    <property type="entry name" value="TrbK"/>
    <property type="match status" value="1"/>
</dbReference>
<reference evidence="2 3" key="1">
    <citation type="submission" date="2017-08" db="EMBL/GenBank/DDBJ databases">
        <title>Infants hospitalized years apart are colonized by the same room-sourced microbial strains.</title>
        <authorList>
            <person name="Brooks B."/>
            <person name="Olm M.R."/>
            <person name="Firek B.A."/>
            <person name="Baker R."/>
            <person name="Thomas B.C."/>
            <person name="Morowitz M.J."/>
            <person name="Banfield J.F."/>
        </authorList>
    </citation>
    <scope>NUCLEOTIDE SEQUENCE [LARGE SCALE GENOMIC DNA]</scope>
    <source>
        <strain evidence="2">S2_018_000_R2_101</strain>
    </source>
</reference>
<comment type="caution">
    <text evidence="2">The sequence shown here is derived from an EMBL/GenBank/DDBJ whole genome shotgun (WGS) entry which is preliminary data.</text>
</comment>
<evidence type="ECO:0008006" key="4">
    <source>
        <dbReference type="Google" id="ProtNLM"/>
    </source>
</evidence>
<feature type="region of interest" description="Disordered" evidence="1">
    <location>
        <begin position="84"/>
        <end position="105"/>
    </location>
</feature>
<accession>A0A2W5A1H2</accession>
<name>A0A2W5A1H2_9SPHN</name>
<dbReference type="EMBL" id="QFNN01000143">
    <property type="protein sequence ID" value="PZO87207.1"/>
    <property type="molecule type" value="Genomic_DNA"/>
</dbReference>
<evidence type="ECO:0000313" key="2">
    <source>
        <dbReference type="EMBL" id="PZO87207.1"/>
    </source>
</evidence>
<proteinExistence type="predicted"/>
<dbReference type="Proteomes" id="UP000249066">
    <property type="component" value="Unassembled WGS sequence"/>
</dbReference>
<dbReference type="NCBIfam" id="TIGR04360">
    <property type="entry name" value="other_trbK"/>
    <property type="match status" value="1"/>
</dbReference>